<reference evidence="2" key="1">
    <citation type="submission" date="2021-02" db="EMBL/GenBank/DDBJ databases">
        <authorList>
            <person name="Dougan E. K."/>
            <person name="Rhodes N."/>
            <person name="Thang M."/>
            <person name="Chan C."/>
        </authorList>
    </citation>
    <scope>NUCLEOTIDE SEQUENCE</scope>
</reference>
<organism evidence="2 3">
    <name type="scientific">Symbiodinium natans</name>
    <dbReference type="NCBI Taxonomy" id="878477"/>
    <lineage>
        <taxon>Eukaryota</taxon>
        <taxon>Sar</taxon>
        <taxon>Alveolata</taxon>
        <taxon>Dinophyceae</taxon>
        <taxon>Suessiales</taxon>
        <taxon>Symbiodiniaceae</taxon>
        <taxon>Symbiodinium</taxon>
    </lineage>
</organism>
<feature type="compositionally biased region" description="Basic and acidic residues" evidence="1">
    <location>
        <begin position="145"/>
        <end position="155"/>
    </location>
</feature>
<dbReference type="OrthoDB" id="10485461at2759"/>
<dbReference type="Proteomes" id="UP000604046">
    <property type="component" value="Unassembled WGS sequence"/>
</dbReference>
<feature type="compositionally biased region" description="Basic and acidic residues" evidence="1">
    <location>
        <begin position="73"/>
        <end position="108"/>
    </location>
</feature>
<name>A0A812QI41_9DINO</name>
<evidence type="ECO:0000313" key="2">
    <source>
        <dbReference type="EMBL" id="CAE7390116.1"/>
    </source>
</evidence>
<sequence length="226" mass="23194">MAHMVWKGVRRARKFKLTEGAEGRVVWGAGKFSLDPAFESGMKQVTWLSGTDSSNVAFTWDFVSSEGPTEAVEPTKRPRKEGKGKGTEAGKGKGTEAGKGKGKGEGKGRGKGLGAVFAAVKGKAKGKGKGLEDGPSKGKGKAGKGKAEDALEKGKGGKAGKAKGDAKGGKGKSQGQRGGFVQEAGLGRLCGADWEAVGFLISNVDVKLSPEGRPLFAVLVNVILPP</sequence>
<protein>
    <submittedName>
        <fullName evidence="2">Uncharacterized protein</fullName>
    </submittedName>
</protein>
<evidence type="ECO:0000256" key="1">
    <source>
        <dbReference type="SAM" id="MobiDB-lite"/>
    </source>
</evidence>
<gene>
    <name evidence="2" type="ORF">SNAT2548_LOCUS21264</name>
</gene>
<accession>A0A812QI41</accession>
<dbReference type="AlphaFoldDB" id="A0A812QI41"/>
<keyword evidence="3" id="KW-1185">Reference proteome</keyword>
<feature type="region of interest" description="Disordered" evidence="1">
    <location>
        <begin position="65"/>
        <end position="111"/>
    </location>
</feature>
<comment type="caution">
    <text evidence="2">The sequence shown here is derived from an EMBL/GenBank/DDBJ whole genome shotgun (WGS) entry which is preliminary data.</text>
</comment>
<dbReference type="EMBL" id="CAJNDS010002244">
    <property type="protein sequence ID" value="CAE7390116.1"/>
    <property type="molecule type" value="Genomic_DNA"/>
</dbReference>
<proteinExistence type="predicted"/>
<feature type="region of interest" description="Disordered" evidence="1">
    <location>
        <begin position="124"/>
        <end position="177"/>
    </location>
</feature>
<evidence type="ECO:0000313" key="3">
    <source>
        <dbReference type="Proteomes" id="UP000604046"/>
    </source>
</evidence>